<sequence>MDVLDEISALVDYMLLAGVLIFVCRIEAACVWAKLVRSWSRVDDKLFLSLIFGSPISGPFDYDAYLVHKTCSSGPWFDDECRKSKRRKLEKLYRNDETLLDKDIRLKGFELKKLENDLRSTVRKIEKLNLKLTNAEHAVFFINNCFSDGLNPIFIKNHGLETTSWMTAMIDWNMNLKPKKS</sequence>
<dbReference type="KEGG" id="hro:HELRODRAFT_158545"/>
<reference evidence="3 5" key="2">
    <citation type="journal article" date="2013" name="Nature">
        <title>Insights into bilaterian evolution from three spiralian genomes.</title>
        <authorList>
            <person name="Simakov O."/>
            <person name="Marletaz F."/>
            <person name="Cho S.J."/>
            <person name="Edsinger-Gonzales E."/>
            <person name="Havlak P."/>
            <person name="Hellsten U."/>
            <person name="Kuo D.H."/>
            <person name="Larsson T."/>
            <person name="Lv J."/>
            <person name="Arendt D."/>
            <person name="Savage R."/>
            <person name="Osoegawa K."/>
            <person name="de Jong P."/>
            <person name="Grimwood J."/>
            <person name="Chapman J.A."/>
            <person name="Shapiro H."/>
            <person name="Aerts A."/>
            <person name="Otillar R.P."/>
            <person name="Terry A.Y."/>
            <person name="Boore J.L."/>
            <person name="Grigoriev I.V."/>
            <person name="Lindberg D.R."/>
            <person name="Seaver E.C."/>
            <person name="Weisblat D.A."/>
            <person name="Putnam N.H."/>
            <person name="Rokhsar D.S."/>
        </authorList>
    </citation>
    <scope>NUCLEOTIDE SEQUENCE</scope>
</reference>
<keyword evidence="2" id="KW-1133">Transmembrane helix</keyword>
<feature type="transmembrane region" description="Helical" evidence="2">
    <location>
        <begin position="13"/>
        <end position="35"/>
    </location>
</feature>
<keyword evidence="2" id="KW-0472">Membrane</keyword>
<evidence type="ECO:0000313" key="5">
    <source>
        <dbReference type="Proteomes" id="UP000015101"/>
    </source>
</evidence>
<evidence type="ECO:0000313" key="4">
    <source>
        <dbReference type="EnsemblMetazoa" id="HelroP158545"/>
    </source>
</evidence>
<gene>
    <name evidence="4" type="primary">20197930</name>
    <name evidence="3" type="ORF">HELRODRAFT_158545</name>
</gene>
<dbReference type="AlphaFoldDB" id="T1EMY0"/>
<organism evidence="4 5">
    <name type="scientific">Helobdella robusta</name>
    <name type="common">Californian leech</name>
    <dbReference type="NCBI Taxonomy" id="6412"/>
    <lineage>
        <taxon>Eukaryota</taxon>
        <taxon>Metazoa</taxon>
        <taxon>Spiralia</taxon>
        <taxon>Lophotrochozoa</taxon>
        <taxon>Annelida</taxon>
        <taxon>Clitellata</taxon>
        <taxon>Hirudinea</taxon>
        <taxon>Rhynchobdellida</taxon>
        <taxon>Glossiphoniidae</taxon>
        <taxon>Helobdella</taxon>
    </lineage>
</organism>
<feature type="coiled-coil region" evidence="1">
    <location>
        <begin position="111"/>
        <end position="138"/>
    </location>
</feature>
<dbReference type="EnsemblMetazoa" id="HelroT158545">
    <property type="protein sequence ID" value="HelroP158545"/>
    <property type="gene ID" value="HelroG158545"/>
</dbReference>
<dbReference type="EMBL" id="AMQM01000072">
    <property type="status" value="NOT_ANNOTATED_CDS"/>
    <property type="molecule type" value="Genomic_DNA"/>
</dbReference>
<name>T1EMY0_HELRO</name>
<dbReference type="HOGENOM" id="CLU_1490579_0_0_1"/>
<evidence type="ECO:0000313" key="3">
    <source>
        <dbReference type="EMBL" id="ESO12119.1"/>
    </source>
</evidence>
<dbReference type="GeneID" id="20197930"/>
<dbReference type="CTD" id="20197930"/>
<protein>
    <submittedName>
        <fullName evidence="3 4">Uncharacterized protein</fullName>
    </submittedName>
</protein>
<dbReference type="Proteomes" id="UP000015101">
    <property type="component" value="Unassembled WGS sequence"/>
</dbReference>
<proteinExistence type="predicted"/>
<evidence type="ECO:0000256" key="2">
    <source>
        <dbReference type="SAM" id="Phobius"/>
    </source>
</evidence>
<reference evidence="4" key="3">
    <citation type="submission" date="2015-06" db="UniProtKB">
        <authorList>
            <consortium name="EnsemblMetazoa"/>
        </authorList>
    </citation>
    <scope>IDENTIFICATION</scope>
</reference>
<keyword evidence="5" id="KW-1185">Reference proteome</keyword>
<accession>T1EMY0</accession>
<dbReference type="RefSeq" id="XP_009008839.1">
    <property type="nucleotide sequence ID" value="XM_009010591.1"/>
</dbReference>
<evidence type="ECO:0000256" key="1">
    <source>
        <dbReference type="SAM" id="Coils"/>
    </source>
</evidence>
<keyword evidence="2" id="KW-0812">Transmembrane</keyword>
<keyword evidence="1" id="KW-0175">Coiled coil</keyword>
<reference evidence="5" key="1">
    <citation type="submission" date="2012-12" db="EMBL/GenBank/DDBJ databases">
        <authorList>
            <person name="Hellsten U."/>
            <person name="Grimwood J."/>
            <person name="Chapman J.A."/>
            <person name="Shapiro H."/>
            <person name="Aerts A."/>
            <person name="Otillar R.P."/>
            <person name="Terry A.Y."/>
            <person name="Boore J.L."/>
            <person name="Simakov O."/>
            <person name="Marletaz F."/>
            <person name="Cho S.-J."/>
            <person name="Edsinger-Gonzales E."/>
            <person name="Havlak P."/>
            <person name="Kuo D.-H."/>
            <person name="Larsson T."/>
            <person name="Lv J."/>
            <person name="Arendt D."/>
            <person name="Savage R."/>
            <person name="Osoegawa K."/>
            <person name="de Jong P."/>
            <person name="Lindberg D.R."/>
            <person name="Seaver E.C."/>
            <person name="Weisblat D.A."/>
            <person name="Putnam N.H."/>
            <person name="Grigoriev I.V."/>
            <person name="Rokhsar D.S."/>
        </authorList>
    </citation>
    <scope>NUCLEOTIDE SEQUENCE</scope>
</reference>
<dbReference type="EMBL" id="KB095811">
    <property type="protein sequence ID" value="ESO12119.1"/>
    <property type="molecule type" value="Genomic_DNA"/>
</dbReference>
<dbReference type="InParanoid" id="T1EMY0"/>